<evidence type="ECO:0000256" key="3">
    <source>
        <dbReference type="ARBA" id="ARBA00022989"/>
    </source>
</evidence>
<organism evidence="6 7">
    <name type="scientific">Flavobacterium kingsejongi</name>
    <dbReference type="NCBI Taxonomy" id="1678728"/>
    <lineage>
        <taxon>Bacteria</taxon>
        <taxon>Pseudomonadati</taxon>
        <taxon>Bacteroidota</taxon>
        <taxon>Flavobacteriia</taxon>
        <taxon>Flavobacteriales</taxon>
        <taxon>Flavobacteriaceae</taxon>
        <taxon>Flavobacterium</taxon>
    </lineage>
</organism>
<dbReference type="PANTHER" id="PTHR37306:SF1">
    <property type="entry name" value="COLICIN V PRODUCTION PROTEIN"/>
    <property type="match status" value="1"/>
</dbReference>
<evidence type="ECO:0000313" key="7">
    <source>
        <dbReference type="Proteomes" id="UP000244677"/>
    </source>
</evidence>
<feature type="transmembrane region" description="Helical" evidence="5">
    <location>
        <begin position="103"/>
        <end position="123"/>
    </location>
</feature>
<sequence length="172" mass="19430">MTFLDLFLGGIVAYGCIRGLWKGLFVEMASFVSLLIGIYIAMKFSYLMRSIIEGHVSWDPKTIEITAFALTFIVVVVGIFLLAKLFTTIADFASLGIINRLAGGLFGLLKMILILSILLSLFLKINYNDMLLSKEKQEQSLFFNPVQKVASFIFPMIKEWFPENLIPTESER</sequence>
<evidence type="ECO:0000256" key="1">
    <source>
        <dbReference type="ARBA" id="ARBA00004141"/>
    </source>
</evidence>
<evidence type="ECO:0000256" key="5">
    <source>
        <dbReference type="SAM" id="Phobius"/>
    </source>
</evidence>
<dbReference type="Pfam" id="PF02674">
    <property type="entry name" value="Colicin_V"/>
    <property type="match status" value="1"/>
</dbReference>
<accession>A0A2S1LL43</accession>
<feature type="transmembrane region" description="Helical" evidence="5">
    <location>
        <begin position="63"/>
        <end position="83"/>
    </location>
</feature>
<dbReference type="KEGG" id="fki:FK004_03915"/>
<dbReference type="AlphaFoldDB" id="A0A2S1LL43"/>
<dbReference type="OrthoDB" id="9799585at2"/>
<proteinExistence type="predicted"/>
<dbReference type="PANTHER" id="PTHR37306">
    <property type="entry name" value="COLICIN V PRODUCTION PROTEIN"/>
    <property type="match status" value="1"/>
</dbReference>
<dbReference type="RefSeq" id="WP_108736079.1">
    <property type="nucleotide sequence ID" value="NZ_CP020919.1"/>
</dbReference>
<keyword evidence="7" id="KW-1185">Reference proteome</keyword>
<dbReference type="EMBL" id="CP020919">
    <property type="protein sequence ID" value="AWG24438.1"/>
    <property type="molecule type" value="Genomic_DNA"/>
</dbReference>
<protein>
    <submittedName>
        <fullName evidence="6">Colicin V production protein</fullName>
    </submittedName>
</protein>
<evidence type="ECO:0000313" key="6">
    <source>
        <dbReference type="EMBL" id="AWG24438.1"/>
    </source>
</evidence>
<keyword evidence="3 5" id="KW-1133">Transmembrane helix</keyword>
<gene>
    <name evidence="6" type="ORF">FK004_03915</name>
</gene>
<dbReference type="Proteomes" id="UP000244677">
    <property type="component" value="Chromosome"/>
</dbReference>
<dbReference type="GO" id="GO:0009403">
    <property type="term" value="P:toxin biosynthetic process"/>
    <property type="evidence" value="ECO:0007669"/>
    <property type="project" value="InterPro"/>
</dbReference>
<evidence type="ECO:0000256" key="2">
    <source>
        <dbReference type="ARBA" id="ARBA00022692"/>
    </source>
</evidence>
<name>A0A2S1LL43_9FLAO</name>
<reference evidence="6 7" key="1">
    <citation type="submission" date="2017-04" db="EMBL/GenBank/DDBJ databases">
        <title>Complete genome sequence of Flavobacterium kingsejong AJ004.</title>
        <authorList>
            <person name="Lee P.C."/>
        </authorList>
    </citation>
    <scope>NUCLEOTIDE SEQUENCE [LARGE SCALE GENOMIC DNA]</scope>
    <source>
        <strain evidence="6 7">AJ004</strain>
    </source>
</reference>
<evidence type="ECO:0000256" key="4">
    <source>
        <dbReference type="ARBA" id="ARBA00023136"/>
    </source>
</evidence>
<dbReference type="GO" id="GO:0016020">
    <property type="term" value="C:membrane"/>
    <property type="evidence" value="ECO:0007669"/>
    <property type="project" value="UniProtKB-SubCell"/>
</dbReference>
<keyword evidence="4 5" id="KW-0472">Membrane</keyword>
<keyword evidence="2 5" id="KW-0812">Transmembrane</keyword>
<dbReference type="InterPro" id="IPR003825">
    <property type="entry name" value="Colicin-V_CvpA"/>
</dbReference>
<comment type="subcellular location">
    <subcellularLocation>
        <location evidence="1">Membrane</location>
        <topology evidence="1">Multi-pass membrane protein</topology>
    </subcellularLocation>
</comment>
<feature type="transmembrane region" description="Helical" evidence="5">
    <location>
        <begin position="20"/>
        <end position="42"/>
    </location>
</feature>